<evidence type="ECO:0000256" key="6">
    <source>
        <dbReference type="ARBA" id="ARBA00022801"/>
    </source>
</evidence>
<dbReference type="CDD" id="cd11308">
    <property type="entry name" value="Peptidase_M14NE-CP-C_like"/>
    <property type="match status" value="1"/>
</dbReference>
<dbReference type="PROSITE" id="PS00133">
    <property type="entry name" value="CARBOXYPEPT_ZN_2"/>
    <property type="match status" value="1"/>
</dbReference>
<dbReference type="Pfam" id="PF00246">
    <property type="entry name" value="Peptidase_M14"/>
    <property type="match status" value="1"/>
</dbReference>
<feature type="region of interest" description="Disordered" evidence="10">
    <location>
        <begin position="495"/>
        <end position="562"/>
    </location>
</feature>
<proteinExistence type="evidence at transcript level"/>
<dbReference type="AlphaFoldDB" id="A0A5P8KPE8"/>
<evidence type="ECO:0000313" key="13">
    <source>
        <dbReference type="EMBL" id="QFR04921.1"/>
    </source>
</evidence>
<dbReference type="PANTHER" id="PTHR11532">
    <property type="entry name" value="PROTEASE M14 CARBOXYPEPTIDASE"/>
    <property type="match status" value="1"/>
</dbReference>
<dbReference type="GO" id="GO:0004181">
    <property type="term" value="F:metallocarboxypeptidase activity"/>
    <property type="evidence" value="ECO:0007669"/>
    <property type="project" value="InterPro"/>
</dbReference>
<feature type="compositionally biased region" description="Polar residues" evidence="10">
    <location>
        <begin position="501"/>
        <end position="514"/>
    </location>
</feature>
<dbReference type="InterPro" id="IPR008969">
    <property type="entry name" value="CarboxyPept-like_regulatory"/>
</dbReference>
<feature type="signal peptide" evidence="11">
    <location>
        <begin position="1"/>
        <end position="18"/>
    </location>
</feature>
<dbReference type="PROSITE" id="PS52035">
    <property type="entry name" value="PEPTIDASE_M14"/>
    <property type="match status" value="1"/>
</dbReference>
<evidence type="ECO:0000256" key="2">
    <source>
        <dbReference type="ARBA" id="ARBA00005988"/>
    </source>
</evidence>
<name>A0A5P8KPE8_EUPSU</name>
<dbReference type="InterPro" id="IPR057246">
    <property type="entry name" value="CARBOXYPEPT_ZN_1"/>
</dbReference>
<dbReference type="PROSITE" id="PS00132">
    <property type="entry name" value="CARBOXYPEPT_ZN_1"/>
    <property type="match status" value="1"/>
</dbReference>
<feature type="domain" description="Peptidase M14" evidence="12">
    <location>
        <begin position="125"/>
        <end position="416"/>
    </location>
</feature>
<dbReference type="Gene3D" id="2.60.40.1120">
    <property type="entry name" value="Carboxypeptidase-like, regulatory domain"/>
    <property type="match status" value="1"/>
</dbReference>
<dbReference type="SUPFAM" id="SSF49464">
    <property type="entry name" value="Carboxypeptidase regulatory domain-like"/>
    <property type="match status" value="1"/>
</dbReference>
<dbReference type="PRINTS" id="PR00765">
    <property type="entry name" value="CRBOXYPTASEA"/>
</dbReference>
<dbReference type="PANTHER" id="PTHR11532:SF73">
    <property type="entry name" value="CARBOXYPEPTIDASE D"/>
    <property type="match status" value="1"/>
</dbReference>
<dbReference type="EMBL" id="MK696973">
    <property type="protein sequence ID" value="QFR04921.1"/>
    <property type="molecule type" value="mRNA"/>
</dbReference>
<protein>
    <submittedName>
        <fullName evidence="13">Metallocarboxypeptidase</fullName>
    </submittedName>
</protein>
<dbReference type="SUPFAM" id="SSF53187">
    <property type="entry name" value="Zn-dependent exopeptidases"/>
    <property type="match status" value="1"/>
</dbReference>
<dbReference type="GO" id="GO:0016485">
    <property type="term" value="P:protein processing"/>
    <property type="evidence" value="ECO:0007669"/>
    <property type="project" value="TreeGrafter"/>
</dbReference>
<feature type="active site" description="Proton donor/acceptor" evidence="9">
    <location>
        <position position="386"/>
    </location>
</feature>
<keyword evidence="11" id="KW-0732">Signal</keyword>
<keyword evidence="6" id="KW-0378">Hydrolase</keyword>
<comment type="similarity">
    <text evidence="2 9">Belongs to the peptidase M14 family.</text>
</comment>
<dbReference type="GO" id="GO:0008270">
    <property type="term" value="F:zinc ion binding"/>
    <property type="evidence" value="ECO:0007669"/>
    <property type="project" value="InterPro"/>
</dbReference>
<dbReference type="FunFam" id="2.60.40.1120:FF:000004">
    <property type="entry name" value="Carboxypeptidase E"/>
    <property type="match status" value="1"/>
</dbReference>
<dbReference type="InterPro" id="IPR000834">
    <property type="entry name" value="Peptidase_M14"/>
</dbReference>
<evidence type="ECO:0000256" key="7">
    <source>
        <dbReference type="ARBA" id="ARBA00022833"/>
    </source>
</evidence>
<dbReference type="Gene3D" id="3.40.630.10">
    <property type="entry name" value="Zn peptidases"/>
    <property type="match status" value="1"/>
</dbReference>
<keyword evidence="5" id="KW-0479">Metal-binding</keyword>
<dbReference type="SMART" id="SM00631">
    <property type="entry name" value="Zn_pept"/>
    <property type="match status" value="1"/>
</dbReference>
<reference evidence="13" key="1">
    <citation type="submission" date="2019-03" db="EMBL/GenBank/DDBJ databases">
        <title>Analysis on gene and cold-adaptation of carboxypeptidase from the krill, Euphausia superba (Dana,1852).</title>
        <authorList>
            <person name="Rong Y."/>
            <person name="Zhou T."/>
            <person name="Wang Z."/>
            <person name="Shi W."/>
        </authorList>
    </citation>
    <scope>NUCLEOTIDE SEQUENCE</scope>
</reference>
<evidence type="ECO:0000259" key="12">
    <source>
        <dbReference type="PROSITE" id="PS52035"/>
    </source>
</evidence>
<accession>A0A5P8KPE8</accession>
<evidence type="ECO:0000256" key="5">
    <source>
        <dbReference type="ARBA" id="ARBA00022723"/>
    </source>
</evidence>
<dbReference type="GO" id="GO:0005615">
    <property type="term" value="C:extracellular space"/>
    <property type="evidence" value="ECO:0007669"/>
    <property type="project" value="TreeGrafter"/>
</dbReference>
<evidence type="ECO:0000256" key="10">
    <source>
        <dbReference type="SAM" id="MobiDB-lite"/>
    </source>
</evidence>
<keyword evidence="7" id="KW-0862">Zinc</keyword>
<sequence>MGLLRTTLLVAMVVLVDCQNNCITRINRAGICYEFNSPNFEDCVLKNGFHEQQALAHHCRNAIKFNQLCCPSNSLSPISTNIHGNATTLPISDRSQLTTTNKATSTTAKTELPEEDGFITKPEFKYHHYDDLEAFMRRFSEKYPHLTHMYTIGQSVRGRELWVIEISNNPREHEAGEPEFKYVGNMHGNEVVGREMLLLLIQYLLQGYGTSERLTNLVNTTRIHIMPTMNPDGFEAAIEGTRRGTKGRHNANGYDLNRNFPDQYFENELNRIQEPETLAVMKWSKSFPFVLSANLHGGALVANYPWDNNPQQKSGLYSPCPDDLVFKKLAKSYSTPHPDMPPAVPCNSRGLAFADGITNGAHWYSLNGGMQDWNYLHSNCFEITVEMGCSKYPVTADLPRYWLENKESLLAYMDQVHTGVKGFVLDENNNGISNANISIEGINHNVVSAADGDYWRLLVAGNYNITVQAEGYEPVTKVVDITDFAATQVNFTMKQEEKLDPQTSGTEEITTQAGPKTKVEPKPDDDLNPEIGPNDRLVPKNGTRPKPGTGSNIISNFEFRAV</sequence>
<evidence type="ECO:0000256" key="4">
    <source>
        <dbReference type="ARBA" id="ARBA00022670"/>
    </source>
</evidence>
<evidence type="ECO:0000256" key="11">
    <source>
        <dbReference type="SAM" id="SignalP"/>
    </source>
</evidence>
<keyword evidence="8" id="KW-0325">Glycoprotein</keyword>
<evidence type="ECO:0000256" key="1">
    <source>
        <dbReference type="ARBA" id="ARBA00001947"/>
    </source>
</evidence>
<dbReference type="FunFam" id="3.40.630.10:FF:000020">
    <property type="entry name" value="Carboxypeptidase D"/>
    <property type="match status" value="1"/>
</dbReference>
<dbReference type="GO" id="GO:0006518">
    <property type="term" value="P:peptide metabolic process"/>
    <property type="evidence" value="ECO:0007669"/>
    <property type="project" value="TreeGrafter"/>
</dbReference>
<comment type="cofactor">
    <cofactor evidence="1">
        <name>Zn(2+)</name>
        <dbReference type="ChEBI" id="CHEBI:29105"/>
    </cofactor>
</comment>
<keyword evidence="3 13" id="KW-0121">Carboxypeptidase</keyword>
<dbReference type="InterPro" id="IPR050753">
    <property type="entry name" value="Peptidase_M14_domain"/>
</dbReference>
<keyword evidence="4" id="KW-0645">Protease</keyword>
<dbReference type="Pfam" id="PF13620">
    <property type="entry name" value="CarboxypepD_reg"/>
    <property type="match status" value="1"/>
</dbReference>
<evidence type="ECO:0000256" key="9">
    <source>
        <dbReference type="PROSITE-ProRule" id="PRU01379"/>
    </source>
</evidence>
<feature type="chain" id="PRO_5024292766" evidence="11">
    <location>
        <begin position="19"/>
        <end position="562"/>
    </location>
</feature>
<organism evidence="13">
    <name type="scientific">Euphausia superba</name>
    <name type="common">Antarctic krill</name>
    <dbReference type="NCBI Taxonomy" id="6819"/>
    <lineage>
        <taxon>Eukaryota</taxon>
        <taxon>Metazoa</taxon>
        <taxon>Ecdysozoa</taxon>
        <taxon>Arthropoda</taxon>
        <taxon>Crustacea</taxon>
        <taxon>Multicrustacea</taxon>
        <taxon>Malacostraca</taxon>
        <taxon>Eumalacostraca</taxon>
        <taxon>Eucarida</taxon>
        <taxon>Euphausiacea</taxon>
        <taxon>Euphausiidae</taxon>
        <taxon>Euphausia</taxon>
    </lineage>
</organism>
<evidence type="ECO:0000256" key="8">
    <source>
        <dbReference type="ARBA" id="ARBA00023180"/>
    </source>
</evidence>
<evidence type="ECO:0000256" key="3">
    <source>
        <dbReference type="ARBA" id="ARBA00022645"/>
    </source>
</evidence>
<dbReference type="InterPro" id="IPR057247">
    <property type="entry name" value="CARBOXYPEPT_ZN_2"/>
</dbReference>
<dbReference type="CDD" id="cd03858">
    <property type="entry name" value="M14_CP_N-E_like"/>
    <property type="match status" value="1"/>
</dbReference>